<dbReference type="PANTHER" id="PTHR30136:SF23">
    <property type="entry name" value="DNA-BINDING TRANSCRIPTIONAL ACTIVATOR MHPR"/>
    <property type="match status" value="1"/>
</dbReference>
<feature type="domain" description="HTH iclR-type" evidence="4">
    <location>
        <begin position="7"/>
        <end position="68"/>
    </location>
</feature>
<keyword evidence="7" id="KW-1185">Reference proteome</keyword>
<evidence type="ECO:0000256" key="1">
    <source>
        <dbReference type="ARBA" id="ARBA00023015"/>
    </source>
</evidence>
<reference evidence="6" key="2">
    <citation type="submission" date="2020-09" db="EMBL/GenBank/DDBJ databases">
        <authorList>
            <person name="Sun Q."/>
            <person name="Kim S."/>
        </authorList>
    </citation>
    <scope>NUCLEOTIDE SEQUENCE</scope>
    <source>
        <strain evidence="6">KCTC 42651</strain>
    </source>
</reference>
<dbReference type="SUPFAM" id="SSF46785">
    <property type="entry name" value="Winged helix' DNA-binding domain"/>
    <property type="match status" value="1"/>
</dbReference>
<dbReference type="RefSeq" id="WP_189987253.1">
    <property type="nucleotide sequence ID" value="NZ_BMZS01000001.1"/>
</dbReference>
<dbReference type="PANTHER" id="PTHR30136">
    <property type="entry name" value="HELIX-TURN-HELIX TRANSCRIPTIONAL REGULATOR, ICLR FAMILY"/>
    <property type="match status" value="1"/>
</dbReference>
<dbReference type="InterPro" id="IPR036390">
    <property type="entry name" value="WH_DNA-bd_sf"/>
</dbReference>
<reference evidence="6" key="1">
    <citation type="journal article" date="2014" name="Int. J. Syst. Evol. Microbiol.">
        <title>Complete genome sequence of Corynebacterium casei LMG S-19264T (=DSM 44701T), isolated from a smear-ripened cheese.</title>
        <authorList>
            <consortium name="US DOE Joint Genome Institute (JGI-PGF)"/>
            <person name="Walter F."/>
            <person name="Albersmeier A."/>
            <person name="Kalinowski J."/>
            <person name="Ruckert C."/>
        </authorList>
    </citation>
    <scope>NUCLEOTIDE SEQUENCE</scope>
    <source>
        <strain evidence="6">KCTC 42651</strain>
    </source>
</reference>
<gene>
    <name evidence="6" type="ORF">GCM10017083_04290</name>
</gene>
<evidence type="ECO:0000259" key="5">
    <source>
        <dbReference type="PROSITE" id="PS51078"/>
    </source>
</evidence>
<sequence>MPSFKPVIALSRGLDVLRVVNQARQATVGSIHKATGLDKATIVRMLETLEHEGYVMRDPERTAYVPTGRTLLLSQGYNQHLWVGSVADPILQEVRDQVGWPVDIALFDRDAMIISQTAQERGSVLFVRRRPGFRIPVLTTSLGRAYLAFCDDAERAAIVARLAEMPGPATDLAREPAKLERLLAEVRERGYAITDPSYSHEMFDDKVWAIGVPVRTGARVFAAINVMLLHSAVSEADGVRQFLGPLQRTADRIAAELTERTERRRA</sequence>
<dbReference type="GO" id="GO:0003700">
    <property type="term" value="F:DNA-binding transcription factor activity"/>
    <property type="evidence" value="ECO:0007669"/>
    <property type="project" value="TreeGrafter"/>
</dbReference>
<accession>A0A918XP55</accession>
<dbReference type="Gene3D" id="1.10.10.10">
    <property type="entry name" value="Winged helix-like DNA-binding domain superfamily/Winged helix DNA-binding domain"/>
    <property type="match status" value="1"/>
</dbReference>
<dbReference type="GO" id="GO:0003677">
    <property type="term" value="F:DNA binding"/>
    <property type="evidence" value="ECO:0007669"/>
    <property type="project" value="UniProtKB-KW"/>
</dbReference>
<proteinExistence type="predicted"/>
<dbReference type="InterPro" id="IPR005471">
    <property type="entry name" value="Tscrpt_reg_IclR_N"/>
</dbReference>
<dbReference type="InterPro" id="IPR029016">
    <property type="entry name" value="GAF-like_dom_sf"/>
</dbReference>
<dbReference type="SMART" id="SM00346">
    <property type="entry name" value="HTH_ICLR"/>
    <property type="match status" value="1"/>
</dbReference>
<organism evidence="6 7">
    <name type="scientific">Thalassobaculum fulvum</name>
    <dbReference type="NCBI Taxonomy" id="1633335"/>
    <lineage>
        <taxon>Bacteria</taxon>
        <taxon>Pseudomonadati</taxon>
        <taxon>Pseudomonadota</taxon>
        <taxon>Alphaproteobacteria</taxon>
        <taxon>Rhodospirillales</taxon>
        <taxon>Thalassobaculaceae</taxon>
        <taxon>Thalassobaculum</taxon>
    </lineage>
</organism>
<dbReference type="InterPro" id="IPR014757">
    <property type="entry name" value="Tscrpt_reg_IclR_C"/>
</dbReference>
<dbReference type="PROSITE" id="PS51078">
    <property type="entry name" value="ICLR_ED"/>
    <property type="match status" value="1"/>
</dbReference>
<dbReference type="PROSITE" id="PS51077">
    <property type="entry name" value="HTH_ICLR"/>
    <property type="match status" value="1"/>
</dbReference>
<keyword evidence="3" id="KW-0804">Transcription</keyword>
<protein>
    <recommendedName>
        <fullName evidence="8">Transcriptional regulator, IclR family</fullName>
    </recommendedName>
</protein>
<evidence type="ECO:0000313" key="7">
    <source>
        <dbReference type="Proteomes" id="UP000630353"/>
    </source>
</evidence>
<dbReference type="Pfam" id="PF01614">
    <property type="entry name" value="IclR_C"/>
    <property type="match status" value="1"/>
</dbReference>
<keyword evidence="1" id="KW-0805">Transcription regulation</keyword>
<dbReference type="AlphaFoldDB" id="A0A918XP55"/>
<evidence type="ECO:0000256" key="2">
    <source>
        <dbReference type="ARBA" id="ARBA00023125"/>
    </source>
</evidence>
<dbReference type="EMBL" id="BMZS01000001">
    <property type="protein sequence ID" value="GHD40734.1"/>
    <property type="molecule type" value="Genomic_DNA"/>
</dbReference>
<comment type="caution">
    <text evidence="6">The sequence shown here is derived from an EMBL/GenBank/DDBJ whole genome shotgun (WGS) entry which is preliminary data.</text>
</comment>
<evidence type="ECO:0000256" key="3">
    <source>
        <dbReference type="ARBA" id="ARBA00023163"/>
    </source>
</evidence>
<evidence type="ECO:0000259" key="4">
    <source>
        <dbReference type="PROSITE" id="PS51077"/>
    </source>
</evidence>
<feature type="domain" description="IclR-ED" evidence="5">
    <location>
        <begin position="69"/>
        <end position="259"/>
    </location>
</feature>
<evidence type="ECO:0000313" key="6">
    <source>
        <dbReference type="EMBL" id="GHD40734.1"/>
    </source>
</evidence>
<keyword evidence="2" id="KW-0238">DNA-binding</keyword>
<dbReference type="SUPFAM" id="SSF55781">
    <property type="entry name" value="GAF domain-like"/>
    <property type="match status" value="1"/>
</dbReference>
<name>A0A918XP55_9PROT</name>
<evidence type="ECO:0008006" key="8">
    <source>
        <dbReference type="Google" id="ProtNLM"/>
    </source>
</evidence>
<dbReference type="GO" id="GO:0045892">
    <property type="term" value="P:negative regulation of DNA-templated transcription"/>
    <property type="evidence" value="ECO:0007669"/>
    <property type="project" value="TreeGrafter"/>
</dbReference>
<dbReference type="Proteomes" id="UP000630353">
    <property type="component" value="Unassembled WGS sequence"/>
</dbReference>
<dbReference type="InterPro" id="IPR050707">
    <property type="entry name" value="HTH_MetabolicPath_Reg"/>
</dbReference>
<dbReference type="Gene3D" id="3.30.450.40">
    <property type="match status" value="1"/>
</dbReference>
<dbReference type="Pfam" id="PF09339">
    <property type="entry name" value="HTH_IclR"/>
    <property type="match status" value="1"/>
</dbReference>
<dbReference type="InterPro" id="IPR036388">
    <property type="entry name" value="WH-like_DNA-bd_sf"/>
</dbReference>